<evidence type="ECO:0000256" key="10">
    <source>
        <dbReference type="ARBA" id="ARBA00022842"/>
    </source>
</evidence>
<evidence type="ECO:0000313" key="14">
    <source>
        <dbReference type="EMBL" id="RCX09248.1"/>
    </source>
</evidence>
<dbReference type="NCBIfam" id="TIGR01509">
    <property type="entry name" value="HAD-SF-IA-v3"/>
    <property type="match status" value="1"/>
</dbReference>
<dbReference type="Gene3D" id="3.40.50.1000">
    <property type="entry name" value="HAD superfamily/HAD-like"/>
    <property type="match status" value="1"/>
</dbReference>
<evidence type="ECO:0000256" key="4">
    <source>
        <dbReference type="ARBA" id="ARBA00006171"/>
    </source>
</evidence>
<comment type="caution">
    <text evidence="14">The sequence shown here is derived from an EMBL/GenBank/DDBJ whole genome shotgun (WGS) entry which is preliminary data.</text>
</comment>
<proteinExistence type="inferred from homology"/>
<comment type="pathway">
    <text evidence="3 13">Organic acid metabolism; glycolate biosynthesis; glycolate from 2-phosphoglycolate: step 1/1.</text>
</comment>
<dbReference type="GO" id="GO:0019253">
    <property type="term" value="P:reductive pentose-phosphate cycle"/>
    <property type="evidence" value="ECO:0007669"/>
    <property type="project" value="UniProtKB-KW"/>
</dbReference>
<comment type="cofactor">
    <cofactor evidence="2 13">
        <name>Mg(2+)</name>
        <dbReference type="ChEBI" id="CHEBI:18420"/>
    </cofactor>
</comment>
<feature type="binding site" evidence="13">
    <location>
        <position position="19"/>
    </location>
    <ligand>
        <name>Mg(2+)</name>
        <dbReference type="ChEBI" id="CHEBI:18420"/>
    </ligand>
</feature>
<dbReference type="UniPathway" id="UPA00865">
    <property type="reaction ID" value="UER00834"/>
</dbReference>
<keyword evidence="10 13" id="KW-0460">Magnesium</keyword>
<dbReference type="RefSeq" id="WP_114483590.1">
    <property type="nucleotide sequence ID" value="NZ_QPJU01000006.1"/>
</dbReference>
<gene>
    <name evidence="14" type="ORF">DFR45_106136</name>
</gene>
<dbReference type="EMBL" id="QPJU01000006">
    <property type="protein sequence ID" value="RCX09248.1"/>
    <property type="molecule type" value="Genomic_DNA"/>
</dbReference>
<feature type="binding site" evidence="13">
    <location>
        <position position="191"/>
    </location>
    <ligand>
        <name>Mg(2+)</name>
        <dbReference type="ChEBI" id="CHEBI:18420"/>
    </ligand>
</feature>
<dbReference type="GO" id="GO:0046872">
    <property type="term" value="F:metal ion binding"/>
    <property type="evidence" value="ECO:0007669"/>
    <property type="project" value="UniProtKB-KW"/>
</dbReference>
<organism evidence="14 15">
    <name type="scientific">Extensimonas vulgaris</name>
    <dbReference type="NCBI Taxonomy" id="1031594"/>
    <lineage>
        <taxon>Bacteria</taxon>
        <taxon>Pseudomonadati</taxon>
        <taxon>Pseudomonadota</taxon>
        <taxon>Betaproteobacteria</taxon>
        <taxon>Burkholderiales</taxon>
        <taxon>Comamonadaceae</taxon>
        <taxon>Extensimonas</taxon>
    </lineage>
</organism>
<dbReference type="SFLD" id="SFLDS00003">
    <property type="entry name" value="Haloacid_Dehalogenase"/>
    <property type="match status" value="1"/>
</dbReference>
<dbReference type="GO" id="GO:0005829">
    <property type="term" value="C:cytosol"/>
    <property type="evidence" value="ECO:0007669"/>
    <property type="project" value="TreeGrafter"/>
</dbReference>
<dbReference type="NCBIfam" id="TIGR01549">
    <property type="entry name" value="HAD-SF-IA-v1"/>
    <property type="match status" value="1"/>
</dbReference>
<dbReference type="Gene3D" id="1.10.150.240">
    <property type="entry name" value="Putative phosphatase, domain 2"/>
    <property type="match status" value="1"/>
</dbReference>
<dbReference type="PANTHER" id="PTHR43434">
    <property type="entry name" value="PHOSPHOGLYCOLATE PHOSPHATASE"/>
    <property type="match status" value="1"/>
</dbReference>
<dbReference type="SUPFAM" id="SSF56784">
    <property type="entry name" value="HAD-like"/>
    <property type="match status" value="1"/>
</dbReference>
<dbReference type="InterPro" id="IPR037512">
    <property type="entry name" value="PGPase_prok"/>
</dbReference>
<keyword evidence="8 13" id="KW-0479">Metal-binding</keyword>
<dbReference type="AlphaFoldDB" id="A0A369ALN7"/>
<evidence type="ECO:0000256" key="7">
    <source>
        <dbReference type="ARBA" id="ARBA00022567"/>
    </source>
</evidence>
<evidence type="ECO:0000256" key="5">
    <source>
        <dbReference type="ARBA" id="ARBA00011233"/>
    </source>
</evidence>
<dbReference type="GO" id="GO:0046295">
    <property type="term" value="P:glycolate biosynthetic process"/>
    <property type="evidence" value="ECO:0007669"/>
    <property type="project" value="UniProtKB-UniRule"/>
</dbReference>
<dbReference type="SFLD" id="SFLDG01135">
    <property type="entry name" value="C1.5.6:_HAD__Beta-PGM__Phospha"/>
    <property type="match status" value="1"/>
</dbReference>
<feature type="binding site" evidence="13">
    <location>
        <position position="17"/>
    </location>
    <ligand>
        <name>Mg(2+)</name>
        <dbReference type="ChEBI" id="CHEBI:18420"/>
    </ligand>
</feature>
<dbReference type="InterPro" id="IPR023214">
    <property type="entry name" value="HAD_sf"/>
</dbReference>
<dbReference type="HAMAP" id="MF_00495">
    <property type="entry name" value="GPH_hydrolase_bact"/>
    <property type="match status" value="1"/>
</dbReference>
<comment type="catalytic activity">
    <reaction evidence="1 13">
        <text>2-phosphoglycolate + H2O = glycolate + phosphate</text>
        <dbReference type="Rhea" id="RHEA:14369"/>
        <dbReference type="ChEBI" id="CHEBI:15377"/>
        <dbReference type="ChEBI" id="CHEBI:29805"/>
        <dbReference type="ChEBI" id="CHEBI:43474"/>
        <dbReference type="ChEBI" id="CHEBI:58033"/>
        <dbReference type="EC" id="3.1.3.18"/>
    </reaction>
</comment>
<reference evidence="14 15" key="1">
    <citation type="submission" date="2018-07" db="EMBL/GenBank/DDBJ databases">
        <title>Genomic Encyclopedia of Type Strains, Phase IV (KMG-IV): sequencing the most valuable type-strain genomes for metagenomic binning, comparative biology and taxonomic classification.</title>
        <authorList>
            <person name="Goeker M."/>
        </authorList>
    </citation>
    <scope>NUCLEOTIDE SEQUENCE [LARGE SCALE GENOMIC DNA]</scope>
    <source>
        <strain evidence="14 15">DSM 100911</strain>
    </source>
</reference>
<keyword evidence="15" id="KW-1185">Reference proteome</keyword>
<evidence type="ECO:0000256" key="12">
    <source>
        <dbReference type="ARBA" id="ARBA00059247"/>
    </source>
</evidence>
<dbReference type="PANTHER" id="PTHR43434:SF1">
    <property type="entry name" value="PHOSPHOGLYCOLATE PHOSPHATASE"/>
    <property type="match status" value="1"/>
</dbReference>
<dbReference type="Pfam" id="PF00702">
    <property type="entry name" value="Hydrolase"/>
    <property type="match status" value="1"/>
</dbReference>
<dbReference type="GO" id="GO:0006281">
    <property type="term" value="P:DNA repair"/>
    <property type="evidence" value="ECO:0007669"/>
    <property type="project" value="TreeGrafter"/>
</dbReference>
<dbReference type="SFLD" id="SFLDG01129">
    <property type="entry name" value="C1.5:_HAD__Beta-PGM__Phosphata"/>
    <property type="match status" value="1"/>
</dbReference>
<dbReference type="InterPro" id="IPR050155">
    <property type="entry name" value="HAD-like_hydrolase_sf"/>
</dbReference>
<evidence type="ECO:0000256" key="13">
    <source>
        <dbReference type="HAMAP-Rule" id="MF_00495"/>
    </source>
</evidence>
<evidence type="ECO:0000256" key="6">
    <source>
        <dbReference type="ARBA" id="ARBA00013078"/>
    </source>
</evidence>
<feature type="active site" description="Nucleophile" evidence="13">
    <location>
        <position position="17"/>
    </location>
</feature>
<dbReference type="FunFam" id="3.40.50.1000:FF:000022">
    <property type="entry name" value="Phosphoglycolate phosphatase"/>
    <property type="match status" value="1"/>
</dbReference>
<evidence type="ECO:0000313" key="15">
    <source>
        <dbReference type="Proteomes" id="UP000252174"/>
    </source>
</evidence>
<keyword evidence="7" id="KW-0113">Calvin cycle</keyword>
<dbReference type="EC" id="3.1.3.18" evidence="6 13"/>
<dbReference type="GO" id="GO:0008967">
    <property type="term" value="F:phosphoglycolate phosphatase activity"/>
    <property type="evidence" value="ECO:0007669"/>
    <property type="project" value="UniProtKB-UniRule"/>
</dbReference>
<comment type="function">
    <text evidence="12 13">Specifically catalyzes the dephosphorylation of 2-phosphoglycolate. Is involved in the dissimilation of the intracellular 2-phosphoglycolate formed during the DNA repair of 3'-phosphoglycolate ends, a major class of DNA lesions induced by oxidative stress.</text>
</comment>
<keyword evidence="9 13" id="KW-0378">Hydrolase</keyword>
<dbReference type="OrthoDB" id="9807630at2"/>
<dbReference type="Proteomes" id="UP000252174">
    <property type="component" value="Unassembled WGS sequence"/>
</dbReference>
<name>A0A369ALN7_9BURK</name>
<dbReference type="InterPro" id="IPR006439">
    <property type="entry name" value="HAD-SF_hydro_IA"/>
</dbReference>
<dbReference type="NCBIfam" id="TIGR01449">
    <property type="entry name" value="PGP_bact"/>
    <property type="match status" value="1"/>
</dbReference>
<evidence type="ECO:0000256" key="2">
    <source>
        <dbReference type="ARBA" id="ARBA00001946"/>
    </source>
</evidence>
<keyword evidence="11 13" id="KW-0119">Carbohydrate metabolism</keyword>
<sequence>MIAIPLERAAWDAAIIDLDGTLVDTLGDFSVALDRMLHDLGLPPIAPACVATMIGKGSEHLLRSVLKHVLTQTGQAQAAPEIDATVEALYARAWPSYQRHYAAINGQHAQLYPGALQGVQALHGAGLRLACLTNKPLAFARTLLAAKGLAPYFAQVFGGDSFAARKPDPLPLRKTCEALGSAPARTLVVGDSSNDAQAARAAGCPVVLVTYGYNHGQPARSVPADGYIDSLAELLPRSA</sequence>
<comment type="similarity">
    <text evidence="4 13">Belongs to the HAD-like hydrolase superfamily. CbbY/CbbZ/Gph/YieH family.</text>
</comment>
<protein>
    <recommendedName>
        <fullName evidence="6 13">Phosphoglycolate phosphatase</fullName>
        <shortName evidence="13">PGP</shortName>
        <shortName evidence="13">PGPase</shortName>
        <ecNumber evidence="6 13">3.1.3.18</ecNumber>
    </recommendedName>
</protein>
<comment type="subunit">
    <text evidence="5">Homotrimer.</text>
</comment>
<evidence type="ECO:0000256" key="1">
    <source>
        <dbReference type="ARBA" id="ARBA00000830"/>
    </source>
</evidence>
<accession>A0A369ALN7</accession>
<dbReference type="InterPro" id="IPR023198">
    <property type="entry name" value="PGP-like_dom2"/>
</dbReference>
<evidence type="ECO:0000256" key="8">
    <source>
        <dbReference type="ARBA" id="ARBA00022723"/>
    </source>
</evidence>
<evidence type="ECO:0000256" key="11">
    <source>
        <dbReference type="ARBA" id="ARBA00023277"/>
    </source>
</evidence>
<evidence type="ECO:0000256" key="9">
    <source>
        <dbReference type="ARBA" id="ARBA00022801"/>
    </source>
</evidence>
<evidence type="ECO:0000256" key="3">
    <source>
        <dbReference type="ARBA" id="ARBA00004818"/>
    </source>
</evidence>
<dbReference type="InterPro" id="IPR036412">
    <property type="entry name" value="HAD-like_sf"/>
</dbReference>